<protein>
    <submittedName>
        <fullName evidence="1">Uncharacterized protein</fullName>
    </submittedName>
</protein>
<dbReference type="AlphaFoldDB" id="A0A2S2PS80"/>
<evidence type="ECO:0000313" key="1">
    <source>
        <dbReference type="EMBL" id="MBY32320.1"/>
    </source>
</evidence>
<name>A0A2S2PS80_SCHGA</name>
<gene>
    <name evidence="1" type="ORF">g.127560</name>
</gene>
<proteinExistence type="predicted"/>
<accession>A0A2S2PS80</accession>
<organism evidence="1">
    <name type="scientific">Schizaphis graminum</name>
    <name type="common">Green bug aphid</name>
    <dbReference type="NCBI Taxonomy" id="13262"/>
    <lineage>
        <taxon>Eukaryota</taxon>
        <taxon>Metazoa</taxon>
        <taxon>Ecdysozoa</taxon>
        <taxon>Arthropoda</taxon>
        <taxon>Hexapoda</taxon>
        <taxon>Insecta</taxon>
        <taxon>Pterygota</taxon>
        <taxon>Neoptera</taxon>
        <taxon>Paraneoptera</taxon>
        <taxon>Hemiptera</taxon>
        <taxon>Sternorrhyncha</taxon>
        <taxon>Aphidomorpha</taxon>
        <taxon>Aphidoidea</taxon>
        <taxon>Aphididae</taxon>
        <taxon>Aphidini</taxon>
        <taxon>Schizaphis</taxon>
    </lineage>
</organism>
<sequence>MIHGHSTTFRKHIGTAQCCHTACRRLFLNTIIFSSVSPARATAFAHEHRAHRQRLFNSYHNKRDRPACTHTHTHTCTHARRLNLIFDAFFRRRFATTDFSTAKRAARSDL</sequence>
<reference evidence="1" key="1">
    <citation type="submission" date="2018-04" db="EMBL/GenBank/DDBJ databases">
        <title>Transcriptome of Schizaphis graminum biotype I.</title>
        <authorList>
            <person name="Scully E.D."/>
            <person name="Geib S.M."/>
            <person name="Palmer N.A."/>
            <person name="Koch K."/>
            <person name="Bradshaw J."/>
            <person name="Heng-Moss T."/>
            <person name="Sarath G."/>
        </authorList>
    </citation>
    <scope>NUCLEOTIDE SEQUENCE</scope>
</reference>
<dbReference type="EMBL" id="GGMR01019701">
    <property type="protein sequence ID" value="MBY32320.1"/>
    <property type="molecule type" value="Transcribed_RNA"/>
</dbReference>